<dbReference type="Pfam" id="PF07963">
    <property type="entry name" value="N_methyl"/>
    <property type="match status" value="1"/>
</dbReference>
<feature type="transmembrane region" description="Helical" evidence="1">
    <location>
        <begin position="110"/>
        <end position="135"/>
    </location>
</feature>
<sequence>MPAKQATRSMAPASPVFAGAPAPTEAKFHLAQVPAHEAAPGLPDPRALMSYRNDEVCAAPVGAGLPAKQATRCMAPAVPVFAGEPAPTGRAYIRQPSVQPVKHRQAGLTLIELMVALALTAMLGIMLAALVNGWLKVRERLQTTNQETSVLDFCLALERRFDSPVMRRLYDQRLPLASRWLDWQPASNQLLWVAITGMPEAEGGSRLQRQRLRFEAREQRLLLESSADLYAAAAPRWVQRDRLERVSAMNVLYYQGGRWLAWPSDQPAHPGRGVRLELQRDGAPYVCTFALPWGRS</sequence>
<keyword evidence="1" id="KW-0472">Membrane</keyword>
<evidence type="ECO:0000313" key="2">
    <source>
        <dbReference type="EMBL" id="SPO59633.1"/>
    </source>
</evidence>
<protein>
    <submittedName>
        <fullName evidence="2">Type II secretion system protein J</fullName>
    </submittedName>
</protein>
<evidence type="ECO:0000313" key="3">
    <source>
        <dbReference type="Proteomes" id="UP000294335"/>
    </source>
</evidence>
<name>A0AAQ1SSE8_9PSED</name>
<dbReference type="PROSITE" id="PS00409">
    <property type="entry name" value="PROKAR_NTER_METHYL"/>
    <property type="match status" value="1"/>
</dbReference>
<reference evidence="2 3" key="1">
    <citation type="submission" date="2018-02" db="EMBL/GenBank/DDBJ databases">
        <authorList>
            <person name="Dubost A."/>
        </authorList>
    </citation>
    <scope>NUCLEOTIDE SEQUENCE [LARGE SCALE GENOMIC DNA]</scope>
    <source>
        <strain evidence="3">JV551A3</strain>
    </source>
</reference>
<dbReference type="Proteomes" id="UP000294335">
    <property type="component" value="Unassembled WGS sequence"/>
</dbReference>
<accession>A0AAQ1SSE8</accession>
<gene>
    <name evidence="2" type="ORF">JV551A3_V1_630149</name>
</gene>
<dbReference type="InterPro" id="IPR012902">
    <property type="entry name" value="N_methyl_site"/>
</dbReference>
<organism evidence="2 3">
    <name type="scientific">Pseudomonas inefficax</name>
    <dbReference type="NCBI Taxonomy" id="2078786"/>
    <lineage>
        <taxon>Bacteria</taxon>
        <taxon>Pseudomonadati</taxon>
        <taxon>Pseudomonadota</taxon>
        <taxon>Gammaproteobacteria</taxon>
        <taxon>Pseudomonadales</taxon>
        <taxon>Pseudomonadaceae</taxon>
        <taxon>Pseudomonas</taxon>
    </lineage>
</organism>
<dbReference type="NCBIfam" id="TIGR02532">
    <property type="entry name" value="IV_pilin_GFxxxE"/>
    <property type="match status" value="1"/>
</dbReference>
<evidence type="ECO:0000256" key="1">
    <source>
        <dbReference type="SAM" id="Phobius"/>
    </source>
</evidence>
<proteinExistence type="predicted"/>
<comment type="caution">
    <text evidence="2">The sequence shown here is derived from an EMBL/GenBank/DDBJ whole genome shotgun (WGS) entry which is preliminary data.</text>
</comment>
<dbReference type="EMBL" id="OPYN01000063">
    <property type="protein sequence ID" value="SPO59633.1"/>
    <property type="molecule type" value="Genomic_DNA"/>
</dbReference>
<keyword evidence="1" id="KW-0812">Transmembrane</keyword>
<keyword evidence="3" id="KW-1185">Reference proteome</keyword>
<dbReference type="AlphaFoldDB" id="A0AAQ1SSE8"/>
<keyword evidence="1" id="KW-1133">Transmembrane helix</keyword>